<comment type="caution">
    <text evidence="3">The sequence shown here is derived from an EMBL/GenBank/DDBJ whole genome shotgun (WGS) entry which is preliminary data.</text>
</comment>
<keyword evidence="1" id="KW-0175">Coiled coil</keyword>
<dbReference type="EMBL" id="JAFCIX010000354">
    <property type="protein sequence ID" value="KAH6593495.1"/>
    <property type="molecule type" value="Genomic_DNA"/>
</dbReference>
<feature type="coiled-coil region" evidence="1">
    <location>
        <begin position="251"/>
        <end position="309"/>
    </location>
</feature>
<keyword evidence="4" id="KW-1185">Reference proteome</keyword>
<dbReference type="InterPro" id="IPR038929">
    <property type="entry name" value="CCDC13"/>
</dbReference>
<name>A0ABQ8F7D9_9FUNG</name>
<protein>
    <recommendedName>
        <fullName evidence="5">Centrosomal protein of 162 kDa</fullName>
    </recommendedName>
</protein>
<dbReference type="PANTHER" id="PTHR31935">
    <property type="entry name" value="COILED-COIL DOMAIN-CONTAINING PROTEIN 13"/>
    <property type="match status" value="1"/>
</dbReference>
<evidence type="ECO:0000256" key="2">
    <source>
        <dbReference type="SAM" id="MobiDB-lite"/>
    </source>
</evidence>
<evidence type="ECO:0000313" key="4">
    <source>
        <dbReference type="Proteomes" id="UP001648503"/>
    </source>
</evidence>
<dbReference type="PANTHER" id="PTHR31935:SF1">
    <property type="entry name" value="COILED-COIL DOMAIN-CONTAINING PROTEIN 13"/>
    <property type="match status" value="1"/>
</dbReference>
<dbReference type="Proteomes" id="UP001648503">
    <property type="component" value="Unassembled WGS sequence"/>
</dbReference>
<evidence type="ECO:0000256" key="1">
    <source>
        <dbReference type="SAM" id="Coils"/>
    </source>
</evidence>
<reference evidence="3 4" key="1">
    <citation type="submission" date="2021-02" db="EMBL/GenBank/DDBJ databases">
        <title>Variation within the Batrachochytrium salamandrivorans European outbreak.</title>
        <authorList>
            <person name="Kelly M."/>
            <person name="Pasmans F."/>
            <person name="Shea T.P."/>
            <person name="Munoz J.F."/>
            <person name="Carranza S."/>
            <person name="Cuomo C.A."/>
            <person name="Martel A."/>
        </authorList>
    </citation>
    <scope>NUCLEOTIDE SEQUENCE [LARGE SCALE GENOMIC DNA]</scope>
    <source>
        <strain evidence="3 4">AMFP18/2</strain>
    </source>
</reference>
<feature type="compositionally biased region" description="Polar residues" evidence="2">
    <location>
        <begin position="137"/>
        <end position="149"/>
    </location>
</feature>
<evidence type="ECO:0000313" key="3">
    <source>
        <dbReference type="EMBL" id="KAH6593495.1"/>
    </source>
</evidence>
<sequence length="686" mass="76447">MTKTTHLQVNSSRASGVIPFRRLEPTPHHNSLDVIASGFDEDPFETSESDTDSLLDMTTRASNASQVAKKANPTHHQNRPKISTFSDMGLDLEDEIETCIFGQLACDSSELASASQSVAKNNAKTRPSVPKTHISHGISSGEASSRSNQISGLSKQSDIVIKSEISRCANPLLPDPSLSEFQEKVKKLKADCCIKDKEIASLRKEIIGGLHAVSMSGAEDTVLNTPSLSNISKDAKIIELSKKARRLTVVYEREKSINLSLQNQLKKIEQRSVRMKQANKKNLLRFPEIKILKDKIAQVTRKLEEERISSQGLKADLRLAQKALVLEIGEDLPIQKIVKGEVGGWKGRAEQIALLKDKIKDLSHKLSGKLSNNAVLGRDTGLGDYDHYDQKNRESIHRIESTRQSHLDKTTVKLEKSLQDISSLKSKYDAVVARNKTLEMSVKDYKSKIGILLKKGENDDHFIKVLQQEAAKVKIKLGQSHDDVFVSLRSLCADQVGQIQEQSKRIHELELDVLEEKNKTTQAANLAVENSTVSIEKSDNQPLHEKTIECDAYQTLTKALQLEISALRSTNRDMESKLEIAEHSLVKNALPLEHGSEKKQPVVSQLKGNKLKTRPGIETQVAPEVTSRLMSKIDVLVDENDSLKASLQTTSEAKRKDLDFYRNLLDTTRAMFEKDIQCLVDRIEAP</sequence>
<accession>A0ABQ8F7D9</accession>
<feature type="region of interest" description="Disordered" evidence="2">
    <location>
        <begin position="121"/>
        <end position="149"/>
    </location>
</feature>
<proteinExistence type="predicted"/>
<evidence type="ECO:0008006" key="5">
    <source>
        <dbReference type="Google" id="ProtNLM"/>
    </source>
</evidence>
<organism evidence="3 4">
    <name type="scientific">Batrachochytrium salamandrivorans</name>
    <dbReference type="NCBI Taxonomy" id="1357716"/>
    <lineage>
        <taxon>Eukaryota</taxon>
        <taxon>Fungi</taxon>
        <taxon>Fungi incertae sedis</taxon>
        <taxon>Chytridiomycota</taxon>
        <taxon>Chytridiomycota incertae sedis</taxon>
        <taxon>Chytridiomycetes</taxon>
        <taxon>Rhizophydiales</taxon>
        <taxon>Rhizophydiales incertae sedis</taxon>
        <taxon>Batrachochytrium</taxon>
    </lineage>
</organism>
<gene>
    <name evidence="3" type="ORF">BASA50_007305</name>
</gene>